<keyword evidence="2" id="KW-1185">Reference proteome</keyword>
<proteinExistence type="predicted"/>
<gene>
    <name evidence="1" type="ORF">CC86DRAFT_375255</name>
</gene>
<sequence length="154" mass="17355">MCVQRDYVSALAGGVAKEMKHTSFVSKHAYVLRLFELVSPVIADDAEDTEESGPPLRVYCPVEGAECYTTLDAAHRAAKHLQIELSHEKIPKGATETKWQKTEVQQLNDFVRNLREVKDGEERFWESEFNGTGLGSKKFQLVVEKVNMCGPRNL</sequence>
<protein>
    <submittedName>
        <fullName evidence="1">Uncharacterized protein</fullName>
    </submittedName>
</protein>
<dbReference type="OrthoDB" id="3785701at2759"/>
<dbReference type="AlphaFoldDB" id="A0A6A6ZEL2"/>
<name>A0A6A6ZEL2_9PLEO</name>
<evidence type="ECO:0000313" key="2">
    <source>
        <dbReference type="Proteomes" id="UP000799424"/>
    </source>
</evidence>
<evidence type="ECO:0000313" key="1">
    <source>
        <dbReference type="EMBL" id="KAF2819450.1"/>
    </source>
</evidence>
<accession>A0A6A6ZEL2</accession>
<dbReference type="EMBL" id="MU006245">
    <property type="protein sequence ID" value="KAF2819450.1"/>
    <property type="molecule type" value="Genomic_DNA"/>
</dbReference>
<organism evidence="1 2">
    <name type="scientific">Ophiobolus disseminans</name>
    <dbReference type="NCBI Taxonomy" id="1469910"/>
    <lineage>
        <taxon>Eukaryota</taxon>
        <taxon>Fungi</taxon>
        <taxon>Dikarya</taxon>
        <taxon>Ascomycota</taxon>
        <taxon>Pezizomycotina</taxon>
        <taxon>Dothideomycetes</taxon>
        <taxon>Pleosporomycetidae</taxon>
        <taxon>Pleosporales</taxon>
        <taxon>Pleosporineae</taxon>
        <taxon>Phaeosphaeriaceae</taxon>
        <taxon>Ophiobolus</taxon>
    </lineage>
</organism>
<dbReference type="Proteomes" id="UP000799424">
    <property type="component" value="Unassembled WGS sequence"/>
</dbReference>
<reference evidence="1" key="1">
    <citation type="journal article" date="2020" name="Stud. Mycol.">
        <title>101 Dothideomycetes genomes: a test case for predicting lifestyles and emergence of pathogens.</title>
        <authorList>
            <person name="Haridas S."/>
            <person name="Albert R."/>
            <person name="Binder M."/>
            <person name="Bloem J."/>
            <person name="Labutti K."/>
            <person name="Salamov A."/>
            <person name="Andreopoulos B."/>
            <person name="Baker S."/>
            <person name="Barry K."/>
            <person name="Bills G."/>
            <person name="Bluhm B."/>
            <person name="Cannon C."/>
            <person name="Castanera R."/>
            <person name="Culley D."/>
            <person name="Daum C."/>
            <person name="Ezra D."/>
            <person name="Gonzalez J."/>
            <person name="Henrissat B."/>
            <person name="Kuo A."/>
            <person name="Liang C."/>
            <person name="Lipzen A."/>
            <person name="Lutzoni F."/>
            <person name="Magnuson J."/>
            <person name="Mondo S."/>
            <person name="Nolan M."/>
            <person name="Ohm R."/>
            <person name="Pangilinan J."/>
            <person name="Park H.-J."/>
            <person name="Ramirez L."/>
            <person name="Alfaro M."/>
            <person name="Sun H."/>
            <person name="Tritt A."/>
            <person name="Yoshinaga Y."/>
            <person name="Zwiers L.-H."/>
            <person name="Turgeon B."/>
            <person name="Goodwin S."/>
            <person name="Spatafora J."/>
            <person name="Crous P."/>
            <person name="Grigoriev I."/>
        </authorList>
    </citation>
    <scope>NUCLEOTIDE SEQUENCE</scope>
    <source>
        <strain evidence="1">CBS 113818</strain>
    </source>
</reference>